<gene>
    <name evidence="2" type="ORF">INF35_06375</name>
</gene>
<dbReference type="SUPFAM" id="SSF51971">
    <property type="entry name" value="Nucleotide-binding domain"/>
    <property type="match status" value="2"/>
</dbReference>
<evidence type="ECO:0000259" key="1">
    <source>
        <dbReference type="SMART" id="SM00928"/>
    </source>
</evidence>
<organism evidence="2 3">
    <name type="scientific">Gemmiger gallinarum</name>
    <dbReference type="NCBI Taxonomy" id="2779354"/>
    <lineage>
        <taxon>Bacteria</taxon>
        <taxon>Bacillati</taxon>
        <taxon>Bacillota</taxon>
        <taxon>Clostridia</taxon>
        <taxon>Eubacteriales</taxon>
        <taxon>Gemmiger</taxon>
    </lineage>
</organism>
<accession>A0ABR9R2Q3</accession>
<reference evidence="2 3" key="1">
    <citation type="submission" date="2020-10" db="EMBL/GenBank/DDBJ databases">
        <title>ChiBAC.</title>
        <authorList>
            <person name="Zenner C."/>
            <person name="Hitch T.C.A."/>
            <person name="Clavel T."/>
        </authorList>
    </citation>
    <scope>NUCLEOTIDE SEQUENCE [LARGE SCALE GENOMIC DNA]</scope>
    <source>
        <strain evidence="2 3">DSM 109015</strain>
    </source>
</reference>
<feature type="domain" description="NADH-ubiquinone oxidoreductase 51kDa subunit iron-sulphur binding" evidence="1">
    <location>
        <begin position="37"/>
        <end position="82"/>
    </location>
</feature>
<dbReference type="EMBL" id="JADCKC010000002">
    <property type="protein sequence ID" value="MBE5037403.1"/>
    <property type="molecule type" value="Genomic_DNA"/>
</dbReference>
<dbReference type="InterPro" id="IPR028261">
    <property type="entry name" value="DPD_II"/>
</dbReference>
<dbReference type="Pfam" id="PF14691">
    <property type="entry name" value="Fer4_20"/>
    <property type="match status" value="1"/>
</dbReference>
<evidence type="ECO:0000313" key="2">
    <source>
        <dbReference type="EMBL" id="MBE5037403.1"/>
    </source>
</evidence>
<dbReference type="NCBIfam" id="NF009410">
    <property type="entry name" value="PRK12771.1"/>
    <property type="match status" value="1"/>
</dbReference>
<protein>
    <submittedName>
        <fullName evidence="2">FAD-dependent oxidoreductase</fullName>
    </submittedName>
</protein>
<sequence>MSRLSIETPDRAQQVVDDLCRDMGHRIAANPPGLCPVDMALNFLRLCHAQTCGKCVPCRIGLSQLETLIESVLDQTAPDGTIDLIESTAAAIADSADCAIGYEAAAMVLQGVRGFREDYEEHAHYGRCICSLKQPVPCVTTCPAHVDIPGYVALVREGRFDDAVDLIRKDNPFPFSCAYVCEHPCERQCRRRLVDDAVNICGLKRFAVDHCSRTAPPPSAPATGKRVAVVGGGPSGLTAAYYLCQMGHSVTVFEQREKLGGMLRYGIPDYRLPPEVLDRDIDYILACGAEVRTGVCIGKDVQVADLQKDYDAMYVAIGAHADKKLGLPGEDSKNILSAVEFLRNCGEGHAPDFTGKRVVVIGGGNVSMDATRTSIRLGAASVTCVYRRRVDDMTALPEEIEDALAEGCQILPLQAPHRIEADEEGKVAALWTRPQIIGGYGRDGRPGPRNAAEKEFRIPCDYIIIAIGQRIESDEFEKGGIETSRGALKADLSGYVPGTPNVFAGGDAVTGPATVIRAVAAGKVGAANIDAFLGFHHVIGSDVRIPPAKLSNTPPCGRIQLKSRNPMEARTDFRLATCGMTEEEAMQEAGRCLRCDHFGYGIFKGGRTTQW</sequence>
<dbReference type="RefSeq" id="WP_193500707.1">
    <property type="nucleotide sequence ID" value="NZ_JADCKC010000002.1"/>
</dbReference>
<dbReference type="Gene3D" id="1.10.1060.10">
    <property type="entry name" value="Alpha-helical ferredoxin"/>
    <property type="match status" value="1"/>
</dbReference>
<name>A0ABR9R2Q3_9FIRM</name>
<dbReference type="SUPFAM" id="SSF46548">
    <property type="entry name" value="alpha-helical ferredoxin"/>
    <property type="match status" value="2"/>
</dbReference>
<dbReference type="PANTHER" id="PTHR42783:SF3">
    <property type="entry name" value="GLUTAMATE SYNTHASE [NADPH] SMALL CHAIN-RELATED"/>
    <property type="match status" value="1"/>
</dbReference>
<dbReference type="Proteomes" id="UP000768567">
    <property type="component" value="Unassembled WGS sequence"/>
</dbReference>
<comment type="caution">
    <text evidence="2">The sequence shown here is derived from an EMBL/GenBank/DDBJ whole genome shotgun (WGS) entry which is preliminary data.</text>
</comment>
<dbReference type="SUPFAM" id="SSF140490">
    <property type="entry name" value="Nqo1C-terminal domain-like"/>
    <property type="match status" value="1"/>
</dbReference>
<dbReference type="InterPro" id="IPR037207">
    <property type="entry name" value="Nuop51_4Fe4S-bd_sf"/>
</dbReference>
<dbReference type="Pfam" id="PF10589">
    <property type="entry name" value="NADH_4Fe-4S"/>
    <property type="match status" value="1"/>
</dbReference>
<dbReference type="InterPro" id="IPR009051">
    <property type="entry name" value="Helical_ferredxn"/>
</dbReference>
<evidence type="ECO:0000313" key="3">
    <source>
        <dbReference type="Proteomes" id="UP000768567"/>
    </source>
</evidence>
<proteinExistence type="predicted"/>
<dbReference type="InterPro" id="IPR036188">
    <property type="entry name" value="FAD/NAD-bd_sf"/>
</dbReference>
<dbReference type="SMART" id="SM00928">
    <property type="entry name" value="NADH_4Fe-4S"/>
    <property type="match status" value="1"/>
</dbReference>
<dbReference type="PRINTS" id="PR00419">
    <property type="entry name" value="ADXRDTASE"/>
</dbReference>
<dbReference type="PANTHER" id="PTHR42783">
    <property type="entry name" value="GLUTAMATE SYNTHASE [NADPH] SMALL CHAIN"/>
    <property type="match status" value="1"/>
</dbReference>
<dbReference type="InterPro" id="IPR023753">
    <property type="entry name" value="FAD/NAD-binding_dom"/>
</dbReference>
<keyword evidence="3" id="KW-1185">Reference proteome</keyword>
<dbReference type="Pfam" id="PF07992">
    <property type="entry name" value="Pyr_redox_2"/>
    <property type="match status" value="1"/>
</dbReference>
<dbReference type="Gene3D" id="3.50.50.60">
    <property type="entry name" value="FAD/NAD(P)-binding domain"/>
    <property type="match status" value="2"/>
</dbReference>
<dbReference type="InterPro" id="IPR019575">
    <property type="entry name" value="Nuop51_4Fe4S-bd"/>
</dbReference>